<dbReference type="EMBL" id="FR695872">
    <property type="protein sequence ID" value="CBX29242.1"/>
    <property type="molecule type" value="Genomic_DNA"/>
</dbReference>
<proteinExistence type="predicted"/>
<sequence>MPAECASKLNKFSVSRESGLDKYSKASHPIRYGNYIKIRTEDYEYIFDLNGRAKIISGKRGDWSREDWLKLTKGNDWIFYTAGMGYNNAFAYEGEYYTLCLNYDSNSIFDYRPFKSQYVLNALNSLQCFVRNLKDIIDEPAYSEKSAAEKNN</sequence>
<accession>E1YF98</accession>
<evidence type="ECO:0000313" key="1">
    <source>
        <dbReference type="EMBL" id="CBX29242.1"/>
    </source>
</evidence>
<gene>
    <name evidence="1" type="ORF">N47_J02230</name>
</gene>
<reference evidence="1" key="1">
    <citation type="journal article" date="2011" name="Environ. Microbiol.">
        <title>Genomic insights into the metabolic potential of the polycyclic aromatic hydrocarbon degrading sulfate-reducing Deltaproteobacterium N47.</title>
        <authorList>
            <person name="Bergmann F."/>
            <person name="Selesi D."/>
            <person name="Weinmaier T."/>
            <person name="Tischler P."/>
            <person name="Rattei T."/>
            <person name="Meckenstock R.U."/>
        </authorList>
    </citation>
    <scope>NUCLEOTIDE SEQUENCE</scope>
</reference>
<dbReference type="AlphaFoldDB" id="E1YF98"/>
<name>E1YF98_9BACT</name>
<organism evidence="1">
    <name type="scientific">uncultured Desulfobacterium sp</name>
    <dbReference type="NCBI Taxonomy" id="201089"/>
    <lineage>
        <taxon>Bacteria</taxon>
        <taxon>Pseudomonadati</taxon>
        <taxon>Thermodesulfobacteriota</taxon>
        <taxon>Desulfobacteria</taxon>
        <taxon>Desulfobacterales</taxon>
        <taxon>Desulfobacteriaceae</taxon>
        <taxon>Desulfobacterium</taxon>
        <taxon>environmental samples</taxon>
    </lineage>
</organism>
<protein>
    <submittedName>
        <fullName evidence="1">Uncharacterized protein</fullName>
    </submittedName>
</protein>